<dbReference type="Proteomes" id="UP001608902">
    <property type="component" value="Unassembled WGS sequence"/>
</dbReference>
<evidence type="ECO:0000256" key="3">
    <source>
        <dbReference type="ARBA" id="ARBA00022692"/>
    </source>
</evidence>
<name>A0ABD6EGC7_9BILA</name>
<dbReference type="InterPro" id="IPR002159">
    <property type="entry name" value="CD36_fam"/>
</dbReference>
<keyword evidence="9" id="KW-1185">Reference proteome</keyword>
<evidence type="ECO:0000256" key="4">
    <source>
        <dbReference type="ARBA" id="ARBA00022989"/>
    </source>
</evidence>
<protein>
    <submittedName>
        <fullName evidence="8">Uncharacterized protein</fullName>
    </submittedName>
</protein>
<keyword evidence="5 7" id="KW-0472">Membrane</keyword>
<proteinExistence type="inferred from homology"/>
<sequence>MTFITVRPSLRNVVWCLLPTILLVTGIVAVVMGAVAVHKSVPDEYRRRIQEMTPLGISREDGGLNSRTVRWIEQGRLTRIQYWFFNYTNTLEIINRGSRPDFIEYGPYTYS</sequence>
<keyword evidence="3 7" id="KW-0812">Transmembrane</keyword>
<keyword evidence="6" id="KW-0325">Glycoprotein</keyword>
<comment type="similarity">
    <text evidence="2">Belongs to the CD36 family.</text>
</comment>
<dbReference type="GO" id="GO:0016020">
    <property type="term" value="C:membrane"/>
    <property type="evidence" value="ECO:0007669"/>
    <property type="project" value="UniProtKB-SubCell"/>
</dbReference>
<comment type="subcellular location">
    <subcellularLocation>
        <location evidence="1">Membrane</location>
    </subcellularLocation>
</comment>
<evidence type="ECO:0000256" key="7">
    <source>
        <dbReference type="SAM" id="Phobius"/>
    </source>
</evidence>
<accession>A0ABD6EGC7</accession>
<evidence type="ECO:0000313" key="9">
    <source>
        <dbReference type="Proteomes" id="UP001608902"/>
    </source>
</evidence>
<feature type="transmembrane region" description="Helical" evidence="7">
    <location>
        <begin position="12"/>
        <end position="37"/>
    </location>
</feature>
<evidence type="ECO:0000256" key="6">
    <source>
        <dbReference type="ARBA" id="ARBA00023180"/>
    </source>
</evidence>
<evidence type="ECO:0000256" key="5">
    <source>
        <dbReference type="ARBA" id="ARBA00023136"/>
    </source>
</evidence>
<dbReference type="EMBL" id="JBGFUD010001237">
    <property type="protein sequence ID" value="MFH4975988.1"/>
    <property type="molecule type" value="Genomic_DNA"/>
</dbReference>
<evidence type="ECO:0000313" key="8">
    <source>
        <dbReference type="EMBL" id="MFH4975988.1"/>
    </source>
</evidence>
<evidence type="ECO:0000256" key="1">
    <source>
        <dbReference type="ARBA" id="ARBA00004370"/>
    </source>
</evidence>
<keyword evidence="4 7" id="KW-1133">Transmembrane helix</keyword>
<evidence type="ECO:0000256" key="2">
    <source>
        <dbReference type="ARBA" id="ARBA00010532"/>
    </source>
</evidence>
<dbReference type="Pfam" id="PF01130">
    <property type="entry name" value="CD36"/>
    <property type="match status" value="1"/>
</dbReference>
<comment type="caution">
    <text evidence="8">The sequence shown here is derived from an EMBL/GenBank/DDBJ whole genome shotgun (WGS) entry which is preliminary data.</text>
</comment>
<organism evidence="8 9">
    <name type="scientific">Gnathostoma spinigerum</name>
    <dbReference type="NCBI Taxonomy" id="75299"/>
    <lineage>
        <taxon>Eukaryota</taxon>
        <taxon>Metazoa</taxon>
        <taxon>Ecdysozoa</taxon>
        <taxon>Nematoda</taxon>
        <taxon>Chromadorea</taxon>
        <taxon>Rhabditida</taxon>
        <taxon>Spirurina</taxon>
        <taxon>Gnathostomatomorpha</taxon>
        <taxon>Gnathostomatoidea</taxon>
        <taxon>Gnathostomatidae</taxon>
        <taxon>Gnathostoma</taxon>
    </lineage>
</organism>
<dbReference type="AlphaFoldDB" id="A0ABD6EGC7"/>
<gene>
    <name evidence="8" type="ORF">AB6A40_002697</name>
</gene>
<reference evidence="8 9" key="1">
    <citation type="submission" date="2024-08" db="EMBL/GenBank/DDBJ databases">
        <title>Gnathostoma spinigerum genome.</title>
        <authorList>
            <person name="Gonzalez-Bertolin B."/>
            <person name="Monzon S."/>
            <person name="Zaballos A."/>
            <person name="Jimenez P."/>
            <person name="Dekumyoy P."/>
            <person name="Varona S."/>
            <person name="Cuesta I."/>
            <person name="Sumanam S."/>
            <person name="Adisakwattana P."/>
            <person name="Gasser R.B."/>
            <person name="Hernandez-Gonzalez A."/>
            <person name="Young N.D."/>
            <person name="Perteguer M.J."/>
        </authorList>
    </citation>
    <scope>NUCLEOTIDE SEQUENCE [LARGE SCALE GENOMIC DNA]</scope>
    <source>
        <strain evidence="8">AL3</strain>
        <tissue evidence="8">Liver</tissue>
    </source>
</reference>